<feature type="domain" description="PIN" evidence="1">
    <location>
        <begin position="4"/>
        <end position="126"/>
    </location>
</feature>
<proteinExistence type="predicted"/>
<dbReference type="AlphaFoldDB" id="C6DYH3"/>
<organism evidence="2">
    <name type="scientific">Geobacter sp. (strain M21)</name>
    <dbReference type="NCBI Taxonomy" id="443144"/>
    <lineage>
        <taxon>Bacteria</taxon>
        <taxon>Pseudomonadati</taxon>
        <taxon>Thermodesulfobacteriota</taxon>
        <taxon>Desulfuromonadia</taxon>
        <taxon>Geobacterales</taxon>
        <taxon>Geobacteraceae</taxon>
        <taxon>Geobacter</taxon>
    </lineage>
</organism>
<dbReference type="KEGG" id="gem:GM21_2205"/>
<dbReference type="Pfam" id="PF01850">
    <property type="entry name" value="PIN"/>
    <property type="match status" value="1"/>
</dbReference>
<dbReference type="InterPro" id="IPR002716">
    <property type="entry name" value="PIN_dom"/>
</dbReference>
<dbReference type="HOGENOM" id="CLU_121449_2_2_7"/>
<reference evidence="2" key="1">
    <citation type="submission" date="2009-07" db="EMBL/GenBank/DDBJ databases">
        <title>Complete sequence of Geobacter sp. M21.</title>
        <authorList>
            <consortium name="US DOE Joint Genome Institute"/>
            <person name="Lucas S."/>
            <person name="Copeland A."/>
            <person name="Lapidus A."/>
            <person name="Glavina del Rio T."/>
            <person name="Dalin E."/>
            <person name="Tice H."/>
            <person name="Bruce D."/>
            <person name="Goodwin L."/>
            <person name="Pitluck S."/>
            <person name="Saunders E."/>
            <person name="Brettin T."/>
            <person name="Detter J.C."/>
            <person name="Han C."/>
            <person name="Larimer F."/>
            <person name="Land M."/>
            <person name="Hauser L."/>
            <person name="Kyrpides N."/>
            <person name="Ovchinnikova G."/>
            <person name="Lovley D."/>
        </authorList>
    </citation>
    <scope>NUCLEOTIDE SEQUENCE [LARGE SCALE GENOMIC DNA]</scope>
    <source>
        <strain evidence="2">M21</strain>
    </source>
</reference>
<dbReference type="EMBL" id="CP001661">
    <property type="protein sequence ID" value="ACT18257.1"/>
    <property type="molecule type" value="Genomic_DNA"/>
</dbReference>
<evidence type="ECO:0000259" key="1">
    <source>
        <dbReference type="Pfam" id="PF01850"/>
    </source>
</evidence>
<name>C6DYH3_GEOSM</name>
<dbReference type="STRING" id="443144.GM21_2205"/>
<accession>C6DYH3</accession>
<sequence>MKKYIIDTNAIISFVTDRNLVQQQAVAPLFEAASRSKCTLVCHQFVLTEFVFVMDKVYGMPKQKVNAMVRDFIAMPGMELCHETDFSTVLSLWPERIPDFGDALVATTGRAIKGAVVVTFDAKFKSALKALGQAVYQI</sequence>
<dbReference type="InterPro" id="IPR029060">
    <property type="entry name" value="PIN-like_dom_sf"/>
</dbReference>
<evidence type="ECO:0000313" key="2">
    <source>
        <dbReference type="EMBL" id="ACT18257.1"/>
    </source>
</evidence>
<dbReference type="eggNOG" id="COG1848">
    <property type="taxonomic scope" value="Bacteria"/>
</dbReference>
<protein>
    <submittedName>
        <fullName evidence="2">PilT protein domain protein</fullName>
    </submittedName>
</protein>
<dbReference type="SUPFAM" id="SSF88723">
    <property type="entry name" value="PIN domain-like"/>
    <property type="match status" value="1"/>
</dbReference>
<dbReference type="Gene3D" id="3.40.50.1010">
    <property type="entry name" value="5'-nuclease"/>
    <property type="match status" value="1"/>
</dbReference>
<gene>
    <name evidence="2" type="ordered locus">GM21_2205</name>
</gene>